<evidence type="ECO:0000313" key="2">
    <source>
        <dbReference type="Proteomes" id="UP001152649"/>
    </source>
</evidence>
<dbReference type="Proteomes" id="UP001152649">
    <property type="component" value="Unassembled WGS sequence"/>
</dbReference>
<reference evidence="1" key="1">
    <citation type="submission" date="2021-07" db="EMBL/GenBank/DDBJ databases">
        <authorList>
            <person name="Branca A.L. A."/>
        </authorList>
    </citation>
    <scope>NUCLEOTIDE SEQUENCE</scope>
</reference>
<dbReference type="AlphaFoldDB" id="A0A9W4I4H7"/>
<protein>
    <submittedName>
        <fullName evidence="1">Uncharacterized protein</fullName>
    </submittedName>
</protein>
<dbReference type="EMBL" id="CAJVPG010000020">
    <property type="protein sequence ID" value="CAG8241402.1"/>
    <property type="molecule type" value="Genomic_DNA"/>
</dbReference>
<organism evidence="1 2">
    <name type="scientific">Penicillium salamii</name>
    <dbReference type="NCBI Taxonomy" id="1612424"/>
    <lineage>
        <taxon>Eukaryota</taxon>
        <taxon>Fungi</taxon>
        <taxon>Dikarya</taxon>
        <taxon>Ascomycota</taxon>
        <taxon>Pezizomycotina</taxon>
        <taxon>Eurotiomycetes</taxon>
        <taxon>Eurotiomycetidae</taxon>
        <taxon>Eurotiales</taxon>
        <taxon>Aspergillaceae</taxon>
        <taxon>Penicillium</taxon>
    </lineage>
</organism>
<accession>A0A9W4I4H7</accession>
<proteinExistence type="predicted"/>
<dbReference type="OrthoDB" id="329835at2759"/>
<name>A0A9W4I4H7_9EURO</name>
<keyword evidence="2" id="KW-1185">Reference proteome</keyword>
<evidence type="ECO:0000313" key="1">
    <source>
        <dbReference type="EMBL" id="CAG8241402.1"/>
    </source>
</evidence>
<sequence>MTMLTPPLAGPTLNHHLSLVVAVGSSRTFHLFDISKTYIAVQCLLGAFRSGSVFIGCRSFRVIWEGRSWRKAGGRGWCCQKGC</sequence>
<gene>
    <name evidence="1" type="ORF">PSALAMII_LOCUS505</name>
</gene>
<comment type="caution">
    <text evidence="1">The sequence shown here is derived from an EMBL/GenBank/DDBJ whole genome shotgun (WGS) entry which is preliminary data.</text>
</comment>